<evidence type="ECO:0000313" key="2">
    <source>
        <dbReference type="Proteomes" id="UP000053259"/>
    </source>
</evidence>
<reference evidence="1 2" key="1">
    <citation type="submission" date="2015-01" db="EMBL/GenBank/DDBJ databases">
        <title>The Genome Sequence of Ochroconis gallopava CBS43764.</title>
        <authorList>
            <consortium name="The Broad Institute Genomics Platform"/>
            <person name="Cuomo C."/>
            <person name="de Hoog S."/>
            <person name="Gorbushina A."/>
            <person name="Stielow B."/>
            <person name="Teixiera M."/>
            <person name="Abouelleil A."/>
            <person name="Chapman S.B."/>
            <person name="Priest M."/>
            <person name="Young S.K."/>
            <person name="Wortman J."/>
            <person name="Nusbaum C."/>
            <person name="Birren B."/>
        </authorList>
    </citation>
    <scope>NUCLEOTIDE SEQUENCE [LARGE SCALE GENOMIC DNA]</scope>
    <source>
        <strain evidence="1 2">CBS 43764</strain>
    </source>
</reference>
<name>A0A0D2BCY1_9PEZI</name>
<dbReference type="EMBL" id="KN847529">
    <property type="protein sequence ID" value="KIW09289.1"/>
    <property type="molecule type" value="Genomic_DNA"/>
</dbReference>
<dbReference type="InParanoid" id="A0A0D2BCY1"/>
<accession>A0A0D2BCY1</accession>
<keyword evidence="2" id="KW-1185">Reference proteome</keyword>
<dbReference type="AlphaFoldDB" id="A0A0D2BCY1"/>
<sequence>MIHCPLGVLGRRRVMFWQAVQPLLMFGTLRKRRRAIGSTILAKGHFVRKKKQETSTSRMARWMLTVKTLYCEGGADVGLVTDLGFEAAEFMFDDGICGPKWVVDASGNRDDAFAAIKNGRFTYTCPRGFIVGRVTVRKS</sequence>
<dbReference type="HOGENOM" id="CLU_1846663_0_0_1"/>
<dbReference type="RefSeq" id="XP_016219158.1">
    <property type="nucleotide sequence ID" value="XM_016352901.1"/>
</dbReference>
<protein>
    <submittedName>
        <fullName evidence="1">Uncharacterized protein</fullName>
    </submittedName>
</protein>
<evidence type="ECO:0000313" key="1">
    <source>
        <dbReference type="EMBL" id="KIW09289.1"/>
    </source>
</evidence>
<proteinExistence type="predicted"/>
<gene>
    <name evidence="1" type="ORF">PV09_00206</name>
</gene>
<dbReference type="VEuPathDB" id="FungiDB:PV09_00206"/>
<dbReference type="GeneID" id="27308179"/>
<dbReference type="Proteomes" id="UP000053259">
    <property type="component" value="Unassembled WGS sequence"/>
</dbReference>
<organism evidence="1 2">
    <name type="scientific">Verruconis gallopava</name>
    <dbReference type="NCBI Taxonomy" id="253628"/>
    <lineage>
        <taxon>Eukaryota</taxon>
        <taxon>Fungi</taxon>
        <taxon>Dikarya</taxon>
        <taxon>Ascomycota</taxon>
        <taxon>Pezizomycotina</taxon>
        <taxon>Dothideomycetes</taxon>
        <taxon>Pleosporomycetidae</taxon>
        <taxon>Venturiales</taxon>
        <taxon>Sympoventuriaceae</taxon>
        <taxon>Verruconis</taxon>
    </lineage>
</organism>